<protein>
    <submittedName>
        <fullName evidence="1">Uncharacterized protein</fullName>
    </submittedName>
</protein>
<dbReference type="AlphaFoldDB" id="A0A2Z2Q3P8"/>
<geneLocation type="plasmid" evidence="1">
    <name>pTi_CFBP5481</name>
</geneLocation>
<keyword evidence="1" id="KW-0614">Plasmid</keyword>
<proteinExistence type="predicted"/>
<evidence type="ECO:0000313" key="1">
    <source>
        <dbReference type="EMBL" id="ASK49554.1"/>
    </source>
</evidence>
<accession>A0A2Z2Q3P8</accession>
<dbReference type="RefSeq" id="WP_174018307.1">
    <property type="nucleotide sequence ID" value="NZ_JAAMFB010000043.1"/>
</dbReference>
<name>A0A2Z2Q3P8_9HYPH</name>
<reference evidence="1" key="1">
    <citation type="submission" date="2016-10" db="EMBL/GenBank/DDBJ databases">
        <title>Agrobacterium Ti plasmids: Classification based on T-DNA and Vir regions organization.</title>
        <authorList>
            <person name="Nabi N."/>
            <person name="Vial L."/>
            <person name="Ben Hafsa A."/>
            <person name="Chapulliot D."/>
            <person name="Berard A."/>
            <person name="Chauveau A."/>
            <person name="Le Paslier M.-C."/>
            <person name="Harzallah Skhiri F."/>
            <person name="Brunel D."/>
            <person name="Nesme X."/>
            <person name="Chaouachi M."/>
        </authorList>
    </citation>
    <scope>NUCLEOTIDE SEQUENCE</scope>
    <source>
        <strain evidence="1">CFBP5481</strain>
        <plasmid evidence="1">pTi_CFBP5481</plasmid>
    </source>
</reference>
<dbReference type="EMBL" id="KY000074">
    <property type="protein sequence ID" value="ASK49554.1"/>
    <property type="molecule type" value="Genomic_DNA"/>
</dbReference>
<sequence>MTNGPDNAELLFKRLDDLVAEIIDRFANEGHRTVTVIETLQDVIAKHRLAYDRDPIRLKTSRSQRTIGPPRRAPSAGANVQSRYLRRPADLHLSGPRADLMVASVLVRCSSLRAAHLLRTVRQKVGLARSGRRTQPLETIDHRLDLPHSSIPAAAFANLV</sequence>
<organism evidence="1">
    <name type="scientific">Agrobacterium larrymoorei</name>
    <dbReference type="NCBI Taxonomy" id="160699"/>
    <lineage>
        <taxon>Bacteria</taxon>
        <taxon>Pseudomonadati</taxon>
        <taxon>Pseudomonadota</taxon>
        <taxon>Alphaproteobacteria</taxon>
        <taxon>Hyphomicrobiales</taxon>
        <taxon>Rhizobiaceae</taxon>
        <taxon>Rhizobium/Agrobacterium group</taxon>
        <taxon>Agrobacterium</taxon>
    </lineage>
</organism>